<dbReference type="Pfam" id="PF05303">
    <property type="entry name" value="GSKIP_dom"/>
    <property type="match status" value="1"/>
</dbReference>
<gene>
    <name evidence="2" type="ORF">BCR36DRAFT_360060</name>
</gene>
<evidence type="ECO:0000313" key="2">
    <source>
        <dbReference type="EMBL" id="ORX44143.1"/>
    </source>
</evidence>
<comment type="caution">
    <text evidence="2">The sequence shown here is derived from an EMBL/GenBank/DDBJ whole genome shotgun (WGS) entry which is preliminary data.</text>
</comment>
<dbReference type="AlphaFoldDB" id="A0A1Y1UZH9"/>
<evidence type="ECO:0000259" key="1">
    <source>
        <dbReference type="Pfam" id="PF05303"/>
    </source>
</evidence>
<evidence type="ECO:0000313" key="3">
    <source>
        <dbReference type="Proteomes" id="UP000193719"/>
    </source>
</evidence>
<dbReference type="SUPFAM" id="SSF103107">
    <property type="entry name" value="Hypothetical protein c14orf129, hspc210"/>
    <property type="match status" value="1"/>
</dbReference>
<feature type="domain" description="GSKIP" evidence="1">
    <location>
        <begin position="76"/>
        <end position="171"/>
    </location>
</feature>
<dbReference type="Gene3D" id="3.30.2280.10">
    <property type="entry name" value="Hypothetical protein (hspc210)"/>
    <property type="match status" value="1"/>
</dbReference>
<protein>
    <recommendedName>
        <fullName evidence="1">GSKIP domain-containing protein</fullName>
    </recommendedName>
</protein>
<organism evidence="2 3">
    <name type="scientific">Piromyces finnis</name>
    <dbReference type="NCBI Taxonomy" id="1754191"/>
    <lineage>
        <taxon>Eukaryota</taxon>
        <taxon>Fungi</taxon>
        <taxon>Fungi incertae sedis</taxon>
        <taxon>Chytridiomycota</taxon>
        <taxon>Chytridiomycota incertae sedis</taxon>
        <taxon>Neocallimastigomycetes</taxon>
        <taxon>Neocallimastigales</taxon>
        <taxon>Neocallimastigaceae</taxon>
        <taxon>Piromyces</taxon>
    </lineage>
</organism>
<sequence length="179" mass="21307">MKKEAVIEELEYLQKIRYGLKPNSEIYIKKNNDGDIFNYIKDNDNVGLMDIDISPNLLKDNTYFIHLEELNQIHAKENNIKFVIFKFCIIENVWIVVKLSDNGYMILDLLTEKPTFEKIEDFDFNFLQDRTVETSLYKYINFTFETMEILLHTISPGFRLQFKDSLINKLQLELENCND</sequence>
<keyword evidence="3" id="KW-1185">Reference proteome</keyword>
<proteinExistence type="predicted"/>
<dbReference type="OrthoDB" id="5804279at2759"/>
<accession>A0A1Y1UZH9</accession>
<dbReference type="Proteomes" id="UP000193719">
    <property type="component" value="Unassembled WGS sequence"/>
</dbReference>
<name>A0A1Y1UZH9_9FUNG</name>
<dbReference type="InterPro" id="IPR023231">
    <property type="entry name" value="GSKIP_dom_sf"/>
</dbReference>
<dbReference type="InterPro" id="IPR007967">
    <property type="entry name" value="GSKIP_dom"/>
</dbReference>
<dbReference type="EMBL" id="MCFH01000047">
    <property type="protein sequence ID" value="ORX44143.1"/>
    <property type="molecule type" value="Genomic_DNA"/>
</dbReference>
<reference evidence="2 3" key="2">
    <citation type="submission" date="2016-08" db="EMBL/GenBank/DDBJ databases">
        <title>Pervasive Adenine N6-methylation of Active Genes in Fungi.</title>
        <authorList>
            <consortium name="DOE Joint Genome Institute"/>
            <person name="Mondo S.J."/>
            <person name="Dannebaum R.O."/>
            <person name="Kuo R.C."/>
            <person name="Labutti K."/>
            <person name="Haridas S."/>
            <person name="Kuo A."/>
            <person name="Salamov A."/>
            <person name="Ahrendt S.R."/>
            <person name="Lipzen A."/>
            <person name="Sullivan W."/>
            <person name="Andreopoulos W.B."/>
            <person name="Clum A."/>
            <person name="Lindquist E."/>
            <person name="Daum C."/>
            <person name="Ramamoorthy G.K."/>
            <person name="Gryganskyi A."/>
            <person name="Culley D."/>
            <person name="Magnuson J.K."/>
            <person name="James T.Y."/>
            <person name="O'Malley M.A."/>
            <person name="Stajich J.E."/>
            <person name="Spatafora J.W."/>
            <person name="Visel A."/>
            <person name="Grigoriev I.V."/>
        </authorList>
    </citation>
    <scope>NUCLEOTIDE SEQUENCE [LARGE SCALE GENOMIC DNA]</scope>
    <source>
        <strain evidence="3">finn</strain>
    </source>
</reference>
<reference evidence="2 3" key="1">
    <citation type="submission" date="2016-08" db="EMBL/GenBank/DDBJ databases">
        <title>Genomes of anaerobic fungi encode conserved fungal cellulosomes for biomass hydrolysis.</title>
        <authorList>
            <consortium name="DOE Joint Genome Institute"/>
            <person name="Haitjema C.H."/>
            <person name="Gilmore S.P."/>
            <person name="Henske J.K."/>
            <person name="Solomon K.V."/>
            <person name="De Groot R."/>
            <person name="Kuo A."/>
            <person name="Mondo S.J."/>
            <person name="Salamov A.A."/>
            <person name="Labutti K."/>
            <person name="Zhao Z."/>
            <person name="Chiniquy J."/>
            <person name="Barry K."/>
            <person name="Brewer H.M."/>
            <person name="Purvine S.O."/>
            <person name="Wright A.T."/>
            <person name="Boxma B."/>
            <person name="Van Alen T."/>
            <person name="Hackstein J.H."/>
            <person name="Baker S.E."/>
            <person name="Grigoriev I.V."/>
            <person name="O'Malley M.A."/>
        </authorList>
    </citation>
    <scope>NUCLEOTIDE SEQUENCE [LARGE SCALE GENOMIC DNA]</scope>
    <source>
        <strain evidence="3">finn</strain>
    </source>
</reference>